<evidence type="ECO:0000313" key="1">
    <source>
        <dbReference type="EMBL" id="SHE65776.1"/>
    </source>
</evidence>
<dbReference type="InterPro" id="IPR050580">
    <property type="entry name" value="2H_phosphoesterase_YjcG-like"/>
</dbReference>
<keyword evidence="2" id="KW-1185">Reference proteome</keyword>
<dbReference type="SUPFAM" id="SSF55144">
    <property type="entry name" value="LigT-like"/>
    <property type="match status" value="1"/>
</dbReference>
<dbReference type="InterPro" id="IPR009097">
    <property type="entry name" value="Cyclic_Pdiesterase"/>
</dbReference>
<name>A0A1M4V9U5_9ACTN</name>
<dbReference type="Pfam" id="PF13563">
    <property type="entry name" value="2_5_RNA_ligase2"/>
    <property type="match status" value="1"/>
</dbReference>
<dbReference type="GO" id="GO:0016874">
    <property type="term" value="F:ligase activity"/>
    <property type="evidence" value="ECO:0007669"/>
    <property type="project" value="UniProtKB-KW"/>
</dbReference>
<proteinExistence type="predicted"/>
<gene>
    <name evidence="1" type="ORF">SAMN02745225_01239</name>
</gene>
<dbReference type="PANTHER" id="PTHR40037">
    <property type="entry name" value="PHOSPHOESTERASE YJCG-RELATED"/>
    <property type="match status" value="1"/>
</dbReference>
<dbReference type="OrthoDB" id="358773at2"/>
<dbReference type="Proteomes" id="UP000184295">
    <property type="component" value="Unassembled WGS sequence"/>
</dbReference>
<sequence length="286" mass="31721">MRRRLGVVITPPISTVQMVRGLQSAIGLRGVKHIQPHITLIPPFNSTFEMSEHISVAIGEIAIETEPFEVELGEISTFTGRGDVLFYKVTIGDDRLKHLFGTLMDTGLFKAPERPFVPHVTVAVDMEASKVASAISLFDPTPLRFFSDTIDLLERPPRSSWTTAERFVLGVGFKRVISNVRLSVYLQKGVPLRTFEQRMLASDFLAATEDKGMSMVADYGVENLLTTICVAGDVVVGSLVVRLLTQLSQQPHIYPGRWASRGWLGHYKWAAVVLILFKGSLTPKRA</sequence>
<accession>A0A1M4V9U5</accession>
<dbReference type="Gene3D" id="3.90.1140.10">
    <property type="entry name" value="Cyclic phosphodiesterase"/>
    <property type="match status" value="1"/>
</dbReference>
<reference evidence="2" key="1">
    <citation type="submission" date="2016-11" db="EMBL/GenBank/DDBJ databases">
        <authorList>
            <person name="Varghese N."/>
            <person name="Submissions S."/>
        </authorList>
    </citation>
    <scope>NUCLEOTIDE SEQUENCE [LARGE SCALE GENOMIC DNA]</scope>
    <source>
        <strain evidence="2">DSM 19514</strain>
    </source>
</reference>
<dbReference type="EMBL" id="FQUL01000015">
    <property type="protein sequence ID" value="SHE65776.1"/>
    <property type="molecule type" value="Genomic_DNA"/>
</dbReference>
<dbReference type="AlphaFoldDB" id="A0A1M4V9U5"/>
<dbReference type="STRING" id="1121881.SAMN02745225_01239"/>
<evidence type="ECO:0000313" key="2">
    <source>
        <dbReference type="Proteomes" id="UP000184295"/>
    </source>
</evidence>
<organism evidence="1 2">
    <name type="scientific">Ferrithrix thermotolerans DSM 19514</name>
    <dbReference type="NCBI Taxonomy" id="1121881"/>
    <lineage>
        <taxon>Bacteria</taxon>
        <taxon>Bacillati</taxon>
        <taxon>Actinomycetota</taxon>
        <taxon>Acidimicrobiia</taxon>
        <taxon>Acidimicrobiales</taxon>
        <taxon>Acidimicrobiaceae</taxon>
        <taxon>Ferrithrix</taxon>
    </lineage>
</organism>
<dbReference type="PANTHER" id="PTHR40037:SF1">
    <property type="entry name" value="PHOSPHOESTERASE SAOUHSC_00951-RELATED"/>
    <property type="match status" value="1"/>
</dbReference>
<keyword evidence="1" id="KW-0436">Ligase</keyword>
<protein>
    <submittedName>
        <fullName evidence="1">2'-5' RNA ligase</fullName>
    </submittedName>
</protein>